<dbReference type="EMBL" id="MU863640">
    <property type="protein sequence ID" value="KAK4100482.1"/>
    <property type="molecule type" value="Genomic_DNA"/>
</dbReference>
<reference evidence="2" key="2">
    <citation type="submission" date="2023-05" db="EMBL/GenBank/DDBJ databases">
        <authorList>
            <consortium name="Lawrence Berkeley National Laboratory"/>
            <person name="Steindorff A."/>
            <person name="Hensen N."/>
            <person name="Bonometti L."/>
            <person name="Westerberg I."/>
            <person name="Brannstrom I.O."/>
            <person name="Guillou S."/>
            <person name="Cros-Aarteil S."/>
            <person name="Calhoun S."/>
            <person name="Haridas S."/>
            <person name="Kuo A."/>
            <person name="Mondo S."/>
            <person name="Pangilinan J."/>
            <person name="Riley R."/>
            <person name="Labutti K."/>
            <person name="Andreopoulos B."/>
            <person name="Lipzen A."/>
            <person name="Chen C."/>
            <person name="Yanf M."/>
            <person name="Daum C."/>
            <person name="Ng V."/>
            <person name="Clum A."/>
            <person name="Ohm R."/>
            <person name="Martin F."/>
            <person name="Silar P."/>
            <person name="Natvig D."/>
            <person name="Lalanne C."/>
            <person name="Gautier V."/>
            <person name="Ament-Velasquez S.L."/>
            <person name="Kruys A."/>
            <person name="Hutchinson M.I."/>
            <person name="Powell A.J."/>
            <person name="Barry K."/>
            <person name="Miller A.N."/>
            <person name="Grigoriev I.V."/>
            <person name="Debuchy R."/>
            <person name="Gladieux P."/>
            <person name="Thoren M.H."/>
            <person name="Johannesson H."/>
        </authorList>
    </citation>
    <scope>NUCLEOTIDE SEQUENCE</scope>
    <source>
        <strain evidence="2">CBS 757.83</strain>
    </source>
</reference>
<feature type="compositionally biased region" description="Acidic residues" evidence="1">
    <location>
        <begin position="86"/>
        <end position="98"/>
    </location>
</feature>
<dbReference type="InterPro" id="IPR012808">
    <property type="entry name" value="CHP02453"/>
</dbReference>
<sequence length="376" mass="42144">MPGRKRKSAPSAPEAPPSRRRSTRISESGQKSSYFEAESPSEGDKNEAASRKAFGRGRPSTRAKAEVESDDDGDGYKNEEQASEKQDDESSDDELDEDAPPKVTFIPLPKLRDTGGIEYADDRLHPNTLAFLKDLKANNKRTWLKSHDAEYRRALKDWESYVTTLAEKIMAADPTIPELPFKDVNFRIYRDIRFSNDPTPYKAHFSAAFSRTGRKGPYACYYVHVEPGGACMVGGGLWHPDGPALARLRASIDERPARWRRVLNEPRFRETFLGEGEEEDKDGGGGEEVALRAFAEKSKEGALKTRPKGFIPEHRDIALLKLRNFIVGKKVEDRLFTEARGQDGVARVVGDMVGFITHLNRIVMPDPGDDDESDEE</sequence>
<feature type="compositionally biased region" description="Basic and acidic residues" evidence="1">
    <location>
        <begin position="74"/>
        <end position="85"/>
    </location>
</feature>
<evidence type="ECO:0000313" key="3">
    <source>
        <dbReference type="Proteomes" id="UP001305647"/>
    </source>
</evidence>
<dbReference type="Proteomes" id="UP001305647">
    <property type="component" value="Unassembled WGS sequence"/>
</dbReference>
<gene>
    <name evidence="2" type="ORF">N658DRAFT_472949</name>
</gene>
<comment type="caution">
    <text evidence="2">The sequence shown here is derived from an EMBL/GenBank/DDBJ whole genome shotgun (WGS) entry which is preliminary data.</text>
</comment>
<organism evidence="2 3">
    <name type="scientific">Parathielavia hyrcaniae</name>
    <dbReference type="NCBI Taxonomy" id="113614"/>
    <lineage>
        <taxon>Eukaryota</taxon>
        <taxon>Fungi</taxon>
        <taxon>Dikarya</taxon>
        <taxon>Ascomycota</taxon>
        <taxon>Pezizomycotina</taxon>
        <taxon>Sordariomycetes</taxon>
        <taxon>Sordariomycetidae</taxon>
        <taxon>Sordariales</taxon>
        <taxon>Chaetomiaceae</taxon>
        <taxon>Parathielavia</taxon>
    </lineage>
</organism>
<proteinExistence type="predicted"/>
<name>A0AAN6T1D5_9PEZI</name>
<evidence type="ECO:0000256" key="1">
    <source>
        <dbReference type="SAM" id="MobiDB-lite"/>
    </source>
</evidence>
<reference evidence="2" key="1">
    <citation type="journal article" date="2023" name="Mol. Phylogenet. Evol.">
        <title>Genome-scale phylogeny and comparative genomics of the fungal order Sordariales.</title>
        <authorList>
            <person name="Hensen N."/>
            <person name="Bonometti L."/>
            <person name="Westerberg I."/>
            <person name="Brannstrom I.O."/>
            <person name="Guillou S."/>
            <person name="Cros-Aarteil S."/>
            <person name="Calhoun S."/>
            <person name="Haridas S."/>
            <person name="Kuo A."/>
            <person name="Mondo S."/>
            <person name="Pangilinan J."/>
            <person name="Riley R."/>
            <person name="LaButti K."/>
            <person name="Andreopoulos B."/>
            <person name="Lipzen A."/>
            <person name="Chen C."/>
            <person name="Yan M."/>
            <person name="Daum C."/>
            <person name="Ng V."/>
            <person name="Clum A."/>
            <person name="Steindorff A."/>
            <person name="Ohm R.A."/>
            <person name="Martin F."/>
            <person name="Silar P."/>
            <person name="Natvig D.O."/>
            <person name="Lalanne C."/>
            <person name="Gautier V."/>
            <person name="Ament-Velasquez S.L."/>
            <person name="Kruys A."/>
            <person name="Hutchinson M.I."/>
            <person name="Powell A.J."/>
            <person name="Barry K."/>
            <person name="Miller A.N."/>
            <person name="Grigoriev I.V."/>
            <person name="Debuchy R."/>
            <person name="Gladieux P."/>
            <person name="Hiltunen Thoren M."/>
            <person name="Johannesson H."/>
        </authorList>
    </citation>
    <scope>NUCLEOTIDE SEQUENCE</scope>
    <source>
        <strain evidence="2">CBS 757.83</strain>
    </source>
</reference>
<keyword evidence="3" id="KW-1185">Reference proteome</keyword>
<dbReference type="PANTHER" id="PTHR36452:SF1">
    <property type="entry name" value="DUF2461 DOMAIN-CONTAINING PROTEIN"/>
    <property type="match status" value="1"/>
</dbReference>
<evidence type="ECO:0000313" key="2">
    <source>
        <dbReference type="EMBL" id="KAK4100482.1"/>
    </source>
</evidence>
<dbReference type="NCBIfam" id="TIGR02453">
    <property type="entry name" value="TIGR02453 family protein"/>
    <property type="match status" value="1"/>
</dbReference>
<dbReference type="PANTHER" id="PTHR36452">
    <property type="entry name" value="CHROMOSOME 12, WHOLE GENOME SHOTGUN SEQUENCE"/>
    <property type="match status" value="1"/>
</dbReference>
<feature type="region of interest" description="Disordered" evidence="1">
    <location>
        <begin position="1"/>
        <end position="108"/>
    </location>
</feature>
<dbReference type="Pfam" id="PF09365">
    <property type="entry name" value="DUF2461"/>
    <property type="match status" value="1"/>
</dbReference>
<protein>
    <submittedName>
        <fullName evidence="2">Uncharacterized protein</fullName>
    </submittedName>
</protein>
<accession>A0AAN6T1D5</accession>
<dbReference type="AlphaFoldDB" id="A0AAN6T1D5"/>